<dbReference type="Pfam" id="PF16045">
    <property type="entry name" value="LisH_2"/>
    <property type="match status" value="1"/>
</dbReference>
<evidence type="ECO:0000313" key="3">
    <source>
        <dbReference type="Proteomes" id="UP001430953"/>
    </source>
</evidence>
<gene>
    <name evidence="2" type="ORF">PUN28_002834</name>
</gene>
<dbReference type="Proteomes" id="UP001430953">
    <property type="component" value="Unassembled WGS sequence"/>
</dbReference>
<evidence type="ECO:0008006" key="4">
    <source>
        <dbReference type="Google" id="ProtNLM"/>
    </source>
</evidence>
<proteinExistence type="predicted"/>
<dbReference type="EMBL" id="JADYXP020000002">
    <property type="protein sequence ID" value="KAL0131563.1"/>
    <property type="molecule type" value="Genomic_DNA"/>
</dbReference>
<evidence type="ECO:0000313" key="2">
    <source>
        <dbReference type="EMBL" id="KAL0131563.1"/>
    </source>
</evidence>
<keyword evidence="1" id="KW-0175">Coiled coil</keyword>
<dbReference type="InterPro" id="IPR006594">
    <property type="entry name" value="LisH"/>
</dbReference>
<feature type="coiled-coil region" evidence="1">
    <location>
        <begin position="278"/>
        <end position="312"/>
    </location>
</feature>
<feature type="coiled-coil region" evidence="1">
    <location>
        <begin position="337"/>
        <end position="425"/>
    </location>
</feature>
<dbReference type="PROSITE" id="PS50896">
    <property type="entry name" value="LISH"/>
    <property type="match status" value="1"/>
</dbReference>
<feature type="coiled-coil region" evidence="1">
    <location>
        <begin position="215"/>
        <end position="252"/>
    </location>
</feature>
<comment type="caution">
    <text evidence="2">The sequence shown here is derived from an EMBL/GenBank/DDBJ whole genome shotgun (WGS) entry which is preliminary data.</text>
</comment>
<evidence type="ECO:0000256" key="1">
    <source>
        <dbReference type="SAM" id="Coils"/>
    </source>
</evidence>
<dbReference type="AlphaFoldDB" id="A0AAW2GWI7"/>
<reference evidence="2 3" key="1">
    <citation type="submission" date="2023-03" db="EMBL/GenBank/DDBJ databases">
        <title>High recombination rates correlate with genetic variation in Cardiocondyla obscurior ants.</title>
        <authorList>
            <person name="Errbii M."/>
        </authorList>
    </citation>
    <scope>NUCLEOTIDE SEQUENCE [LARGE SCALE GENOMIC DNA]</scope>
    <source>
        <strain evidence="2">Alpha-2009</strain>
        <tissue evidence="2">Whole body</tissue>
    </source>
</reference>
<sequence length="433" mass="49840">MDSDYYSTVYTWFEKCGIVSNIRTHLRQNLVNALKHKDLRLCKNTEARSAKQYVYDMLIAEYLFSHNYSFTLSIFASEVPLLVNFCNSMPQRTADDGDKGSGSGHNKLQSDYIAHTLETLGIDPNRPEGQYITSNYMNSEAPLLLSILSSIASLVVNDQSSAKPMCDRKTQADLVLETNLADATKIRVMRKKIMQQKQLYDNELKTKESKLKQQATVIKHQLNSLNTKVEEAQNLMESLTLKEKQLKEKKDSNTQCILQKEIELSVKQNFLTQEANRLQRERDSYRKFEGGLKKLQRELGKMQREMSQGLTNQCAQNNLRDIHVQTDAESRAIIDECKTLQRQKLELTNLVKEQRSRIEQITQRSAQLSRQLEEVRLLQTNEMPISRVINTNAIVSESSSTDDILQDAKMRLKRLEEESSKADQYFNSFVNTS</sequence>
<protein>
    <recommendedName>
        <fullName evidence="4">LisH domain-containing protein</fullName>
    </recommendedName>
</protein>
<organism evidence="2 3">
    <name type="scientific">Cardiocondyla obscurior</name>
    <dbReference type="NCBI Taxonomy" id="286306"/>
    <lineage>
        <taxon>Eukaryota</taxon>
        <taxon>Metazoa</taxon>
        <taxon>Ecdysozoa</taxon>
        <taxon>Arthropoda</taxon>
        <taxon>Hexapoda</taxon>
        <taxon>Insecta</taxon>
        <taxon>Pterygota</taxon>
        <taxon>Neoptera</taxon>
        <taxon>Endopterygota</taxon>
        <taxon>Hymenoptera</taxon>
        <taxon>Apocrita</taxon>
        <taxon>Aculeata</taxon>
        <taxon>Formicoidea</taxon>
        <taxon>Formicidae</taxon>
        <taxon>Myrmicinae</taxon>
        <taxon>Cardiocondyla</taxon>
    </lineage>
</organism>
<accession>A0AAW2GWI7</accession>
<keyword evidence="3" id="KW-1185">Reference proteome</keyword>
<name>A0AAW2GWI7_9HYME</name>